<organism evidence="2 3">
    <name type="scientific">Prorocentrum cordatum</name>
    <dbReference type="NCBI Taxonomy" id="2364126"/>
    <lineage>
        <taxon>Eukaryota</taxon>
        <taxon>Sar</taxon>
        <taxon>Alveolata</taxon>
        <taxon>Dinophyceae</taxon>
        <taxon>Prorocentrales</taxon>
        <taxon>Prorocentraceae</taxon>
        <taxon>Prorocentrum</taxon>
    </lineage>
</organism>
<evidence type="ECO:0000313" key="2">
    <source>
        <dbReference type="EMBL" id="CAK0822058.1"/>
    </source>
</evidence>
<reference evidence="2" key="1">
    <citation type="submission" date="2023-10" db="EMBL/GenBank/DDBJ databases">
        <authorList>
            <person name="Chen Y."/>
            <person name="Shah S."/>
            <person name="Dougan E. K."/>
            <person name="Thang M."/>
            <person name="Chan C."/>
        </authorList>
    </citation>
    <scope>NUCLEOTIDE SEQUENCE [LARGE SCALE GENOMIC DNA]</scope>
</reference>
<feature type="region of interest" description="Disordered" evidence="1">
    <location>
        <begin position="86"/>
        <end position="165"/>
    </location>
</feature>
<dbReference type="Proteomes" id="UP001189429">
    <property type="component" value="Unassembled WGS sequence"/>
</dbReference>
<evidence type="ECO:0000256" key="1">
    <source>
        <dbReference type="SAM" id="MobiDB-lite"/>
    </source>
</evidence>
<gene>
    <name evidence="2" type="ORF">PCOR1329_LOCUS23168</name>
</gene>
<name>A0ABN9RS25_9DINO</name>
<proteinExistence type="predicted"/>
<keyword evidence="3" id="KW-1185">Reference proteome</keyword>
<feature type="compositionally biased region" description="Basic and acidic residues" evidence="1">
    <location>
        <begin position="149"/>
        <end position="163"/>
    </location>
</feature>
<comment type="caution">
    <text evidence="2">The sequence shown here is derived from an EMBL/GenBank/DDBJ whole genome shotgun (WGS) entry which is preliminary data.</text>
</comment>
<protein>
    <submittedName>
        <fullName evidence="2">Uncharacterized protein</fullName>
    </submittedName>
</protein>
<sequence length="186" mass="21000">MHKHGHQHHHQNGKVVEESKEGFRQWLLTSGHFPDPDILLNKDRMEERKALARDTALPASVLMDASALYAGIAEKILGQKLKLSENPKAGRTGQQHCRWRDTVRTQASWRRGPSWWPRTPRSPVGTPEEPREGSLQEASHTLSKKKTRTKEERKREAADKEWTLSHVCATASAGGRAVHSSAHSTR</sequence>
<evidence type="ECO:0000313" key="3">
    <source>
        <dbReference type="Proteomes" id="UP001189429"/>
    </source>
</evidence>
<accession>A0ABN9RS25</accession>
<dbReference type="EMBL" id="CAUYUJ010007814">
    <property type="protein sequence ID" value="CAK0822058.1"/>
    <property type="molecule type" value="Genomic_DNA"/>
</dbReference>